<evidence type="ECO:0000313" key="3">
    <source>
        <dbReference type="Proteomes" id="UP001149090"/>
    </source>
</evidence>
<sequence>MTRDEFENELFNLQRGNFESNETKDYFENDEEIEDKKDKKMEEEKIEIEKMEEEKIEIEKMEEEKIEIEKMEEEKIVNFFKEFKWKNNLEENQNQKEKKGKDLIIYTTAENVFLIDFQSKESSVPLAKILKSIPIYHSPQEFRYMHRLSLLEFIPEFSLFIVSSQGAMRVAVFHLIKKFNKNQNKLNYFFIPLKILPDFSIQTTSPVYGISFAKVGSDLFSQIPKFFLYILFQDKSLFVYEISSKLGNSFDFNLF</sequence>
<evidence type="ECO:0000256" key="1">
    <source>
        <dbReference type="SAM" id="MobiDB-lite"/>
    </source>
</evidence>
<dbReference type="EMBL" id="JAPDFW010000063">
    <property type="protein sequence ID" value="KAJ5075841.1"/>
    <property type="molecule type" value="Genomic_DNA"/>
</dbReference>
<protein>
    <submittedName>
        <fullName evidence="2">Protein enabled</fullName>
    </submittedName>
</protein>
<accession>A0A9Q0LNH6</accession>
<dbReference type="Proteomes" id="UP001149090">
    <property type="component" value="Unassembled WGS sequence"/>
</dbReference>
<dbReference type="OrthoDB" id="5591786at2759"/>
<organism evidence="2 3">
    <name type="scientific">Anaeramoeba ignava</name>
    <name type="common">Anaerobic marine amoeba</name>
    <dbReference type="NCBI Taxonomy" id="1746090"/>
    <lineage>
        <taxon>Eukaryota</taxon>
        <taxon>Metamonada</taxon>
        <taxon>Anaeramoebidae</taxon>
        <taxon>Anaeramoeba</taxon>
    </lineage>
</organism>
<dbReference type="AlphaFoldDB" id="A0A9Q0LNH6"/>
<feature type="region of interest" description="Disordered" evidence="1">
    <location>
        <begin position="21"/>
        <end position="41"/>
    </location>
</feature>
<comment type="caution">
    <text evidence="2">The sequence shown here is derived from an EMBL/GenBank/DDBJ whole genome shotgun (WGS) entry which is preliminary data.</text>
</comment>
<keyword evidence="3" id="KW-1185">Reference proteome</keyword>
<gene>
    <name evidence="2" type="ORF">M0811_06703</name>
</gene>
<reference evidence="2" key="1">
    <citation type="submission" date="2022-10" db="EMBL/GenBank/DDBJ databases">
        <title>Novel sulphate-reducing endosymbionts in the free-living metamonad Anaeramoeba.</title>
        <authorList>
            <person name="Jerlstrom-Hultqvist J."/>
            <person name="Cepicka I."/>
            <person name="Gallot-Lavallee L."/>
            <person name="Salas-Leiva D."/>
            <person name="Curtis B.A."/>
            <person name="Zahonova K."/>
            <person name="Pipaliya S."/>
            <person name="Dacks J."/>
            <person name="Roger A.J."/>
        </authorList>
    </citation>
    <scope>NUCLEOTIDE SEQUENCE</scope>
    <source>
        <strain evidence="2">BMAN</strain>
    </source>
</reference>
<evidence type="ECO:0000313" key="2">
    <source>
        <dbReference type="EMBL" id="KAJ5075841.1"/>
    </source>
</evidence>
<proteinExistence type="predicted"/>
<name>A0A9Q0LNH6_ANAIG</name>